<evidence type="ECO:0000256" key="7">
    <source>
        <dbReference type="ARBA" id="ARBA00022801"/>
    </source>
</evidence>
<comment type="catalytic activity">
    <reaction evidence="13">
        <text>a 1,2-diacyl-sn-glycerol + H2O = a 2-acylglycerol + a fatty acid + H(+)</text>
        <dbReference type="Rhea" id="RHEA:33275"/>
        <dbReference type="ChEBI" id="CHEBI:15377"/>
        <dbReference type="ChEBI" id="CHEBI:15378"/>
        <dbReference type="ChEBI" id="CHEBI:17389"/>
        <dbReference type="ChEBI" id="CHEBI:17815"/>
        <dbReference type="ChEBI" id="CHEBI:28868"/>
        <dbReference type="EC" id="3.1.1.116"/>
    </reaction>
    <physiologicalReaction direction="left-to-right" evidence="13">
        <dbReference type="Rhea" id="RHEA:33276"/>
    </physiologicalReaction>
</comment>
<dbReference type="Pfam" id="PF01764">
    <property type="entry name" value="Lipase_3"/>
    <property type="match status" value="1"/>
</dbReference>
<evidence type="ECO:0000256" key="10">
    <source>
        <dbReference type="ARBA" id="ARBA00022989"/>
    </source>
</evidence>
<keyword evidence="3" id="KW-1003">Cell membrane</keyword>
<comment type="subcellular location">
    <subcellularLocation>
        <location evidence="2">Cell membrane</location>
        <topology evidence="2">Multi-pass membrane protein</topology>
    </subcellularLocation>
</comment>
<evidence type="ECO:0000256" key="13">
    <source>
        <dbReference type="ARBA" id="ARBA00024531"/>
    </source>
</evidence>
<organism evidence="16 17">
    <name type="scientific">Nematocida ausubeli (strain ATCC PRA-371 / ERTm2)</name>
    <name type="common">Nematode killer fungus</name>
    <dbReference type="NCBI Taxonomy" id="1913371"/>
    <lineage>
        <taxon>Eukaryota</taxon>
        <taxon>Fungi</taxon>
        <taxon>Fungi incertae sedis</taxon>
        <taxon>Microsporidia</taxon>
        <taxon>Nematocida</taxon>
    </lineage>
</organism>
<evidence type="ECO:0000256" key="1">
    <source>
        <dbReference type="ARBA" id="ARBA00001913"/>
    </source>
</evidence>
<evidence type="ECO:0000256" key="6">
    <source>
        <dbReference type="ARBA" id="ARBA00022723"/>
    </source>
</evidence>
<keyword evidence="5" id="KW-0812">Transmembrane</keyword>
<dbReference type="RefSeq" id="XP_052905247.1">
    <property type="nucleotide sequence ID" value="XM_053048487.1"/>
</dbReference>
<dbReference type="InterPro" id="IPR002921">
    <property type="entry name" value="Fungal_lipase-type"/>
</dbReference>
<evidence type="ECO:0000256" key="8">
    <source>
        <dbReference type="ARBA" id="ARBA00022837"/>
    </source>
</evidence>
<comment type="caution">
    <text evidence="16">The sequence shown here is derived from an EMBL/GenBank/DDBJ whole genome shotgun (WGS) entry which is preliminary data.</text>
</comment>
<dbReference type="SUPFAM" id="SSF53474">
    <property type="entry name" value="alpha/beta-Hydrolases"/>
    <property type="match status" value="1"/>
</dbReference>
<keyword evidence="17" id="KW-1185">Reference proteome</keyword>
<dbReference type="EMBL" id="AKIJ01000002">
    <property type="protein sequence ID" value="KFG26692.1"/>
    <property type="molecule type" value="Genomic_DNA"/>
</dbReference>
<evidence type="ECO:0000256" key="4">
    <source>
        <dbReference type="ARBA" id="ARBA00022553"/>
    </source>
</evidence>
<evidence type="ECO:0000256" key="9">
    <source>
        <dbReference type="ARBA" id="ARBA00022963"/>
    </source>
</evidence>
<keyword evidence="10" id="KW-1133">Transmembrane helix</keyword>
<dbReference type="Proteomes" id="UP000054524">
    <property type="component" value="Unassembled WGS sequence"/>
</dbReference>
<evidence type="ECO:0000256" key="11">
    <source>
        <dbReference type="ARBA" id="ARBA00023098"/>
    </source>
</evidence>
<evidence type="ECO:0000256" key="3">
    <source>
        <dbReference type="ARBA" id="ARBA00022475"/>
    </source>
</evidence>
<dbReference type="GO" id="GO:0005886">
    <property type="term" value="C:plasma membrane"/>
    <property type="evidence" value="ECO:0007669"/>
    <property type="project" value="UniProtKB-SubCell"/>
</dbReference>
<keyword evidence="9" id="KW-0442">Lipid degradation</keyword>
<sequence>MDIECKLLSCSPESLATQDNNMWWWEGAPLFTSGYTINILYNGQKVKYNRDLAVFTLHFESIQDVKMGVLEIFIIEEGFLRNHLVGYTFKKVEDLLEKKKNSVHYLKLFPTNDPINSWLYSRQPRKFDFVPKEMEFYLALSVVKIKYIKASEQKKSPFLWPGFLKDEALAGRIFDLQEAFRFLFRDMQNISEFVYGVRELFVYYNETDKAEFKDVPKYTGMKESTGILDVIKGLFKRKDPMPHRLNYSKSLKEVLSPPKNPFKWYIEEKEFYSFHLEMYRYAIAPYGHAFLNFHSLINVIKIRIENCICVYCKNSKTDPEEKFFHLFSGIPYTDIVHADSKYLEHVIFIDRKEGILYITFKGTLHSREALIDIDYKYHRYKNNLFHRGIFKESERFINEKENAIKELMVKNQITRICLVGQSLGGSLAMLVWMFMRERPLLSQYTVSCIAYSPPPIINNPKWFNTLSGNNPENKITVIIYGNDIVPTLCFGTVFELRLLATHFYAISVSKYKNKNKYIHALLRKLKNKGMEKLYIPGDIYKIRHTKDTPSTFLVRKTHWSEYSAIKLWAKAFIHHTPGAMINALQKSLAYFYPEVK</sequence>
<keyword evidence="7" id="KW-0378">Hydrolase</keyword>
<proteinExistence type="predicted"/>
<dbReference type="GO" id="GO:0046872">
    <property type="term" value="F:metal ion binding"/>
    <property type="evidence" value="ECO:0007669"/>
    <property type="project" value="UniProtKB-KW"/>
</dbReference>
<evidence type="ECO:0000313" key="17">
    <source>
        <dbReference type="Proteomes" id="UP000054524"/>
    </source>
</evidence>
<comment type="cofactor">
    <cofactor evidence="1">
        <name>Ca(2+)</name>
        <dbReference type="ChEBI" id="CHEBI:29108"/>
    </cofactor>
</comment>
<dbReference type="InterPro" id="IPR052214">
    <property type="entry name" value="DAG_Lipase-Related"/>
</dbReference>
<evidence type="ECO:0000256" key="5">
    <source>
        <dbReference type="ARBA" id="ARBA00022692"/>
    </source>
</evidence>
<reference evidence="16 17" key="1">
    <citation type="journal article" date="2014" name="Genome Announc.">
        <title>Genome Sequence of the Microsporidian Species Nematocida sp1 Strain ERTm6 (ATCC PRA-372).</title>
        <authorList>
            <person name="Bakowski M.A."/>
            <person name="Priest M."/>
            <person name="Young S."/>
            <person name="Cuomo C.A."/>
            <person name="Troemel E.R."/>
        </authorList>
    </citation>
    <scope>NUCLEOTIDE SEQUENCE [LARGE SCALE GENOMIC DNA]</scope>
    <source>
        <strain evidence="16 17">ERTm6</strain>
    </source>
</reference>
<dbReference type="GeneID" id="77675818"/>
<keyword evidence="6" id="KW-0479">Metal-binding</keyword>
<evidence type="ECO:0000256" key="12">
    <source>
        <dbReference type="ARBA" id="ARBA00023136"/>
    </source>
</evidence>
<evidence type="ECO:0000256" key="14">
    <source>
        <dbReference type="ARBA" id="ARBA00026104"/>
    </source>
</evidence>
<dbReference type="GO" id="GO:0016298">
    <property type="term" value="F:lipase activity"/>
    <property type="evidence" value="ECO:0007669"/>
    <property type="project" value="TreeGrafter"/>
</dbReference>
<protein>
    <recommendedName>
        <fullName evidence="14">sn-1-specific diacylglycerol lipase</fullName>
        <ecNumber evidence="14">3.1.1.116</ecNumber>
    </recommendedName>
</protein>
<evidence type="ECO:0000313" key="16">
    <source>
        <dbReference type="EMBL" id="KFG26692.1"/>
    </source>
</evidence>
<keyword evidence="8" id="KW-0106">Calcium</keyword>
<dbReference type="Gene3D" id="3.40.50.1820">
    <property type="entry name" value="alpha/beta hydrolase"/>
    <property type="match status" value="1"/>
</dbReference>
<evidence type="ECO:0000256" key="2">
    <source>
        <dbReference type="ARBA" id="ARBA00004651"/>
    </source>
</evidence>
<keyword evidence="12" id="KW-0472">Membrane</keyword>
<feature type="domain" description="Fungal lipase-type" evidence="15">
    <location>
        <begin position="357"/>
        <end position="489"/>
    </location>
</feature>
<keyword evidence="11" id="KW-0443">Lipid metabolism</keyword>
<dbReference type="AlphaFoldDB" id="A0A086J3H4"/>
<keyword evidence="4" id="KW-0597">Phosphoprotein</keyword>
<dbReference type="HOGENOM" id="CLU_444871_0_0_1"/>
<dbReference type="GO" id="GO:0016042">
    <property type="term" value="P:lipid catabolic process"/>
    <property type="evidence" value="ECO:0007669"/>
    <property type="project" value="UniProtKB-KW"/>
</dbReference>
<gene>
    <name evidence="16" type="ORF">NESG_00845</name>
</gene>
<dbReference type="EC" id="3.1.1.116" evidence="14"/>
<dbReference type="InterPro" id="IPR029058">
    <property type="entry name" value="AB_hydrolase_fold"/>
</dbReference>
<dbReference type="PANTHER" id="PTHR45792:SF8">
    <property type="entry name" value="DIACYLGLYCEROL LIPASE-ALPHA"/>
    <property type="match status" value="1"/>
</dbReference>
<name>A0A086J3H4_NEMA1</name>
<dbReference type="PANTHER" id="PTHR45792">
    <property type="entry name" value="DIACYLGLYCEROL LIPASE HOMOLOG-RELATED"/>
    <property type="match status" value="1"/>
</dbReference>
<evidence type="ECO:0000259" key="15">
    <source>
        <dbReference type="Pfam" id="PF01764"/>
    </source>
</evidence>
<accession>A0A086J3H4</accession>